<comment type="caution">
    <text evidence="1">The sequence shown here is derived from an EMBL/GenBank/DDBJ whole genome shotgun (WGS) entry which is preliminary data.</text>
</comment>
<evidence type="ECO:0000313" key="1">
    <source>
        <dbReference type="EMBL" id="PQO47362.1"/>
    </source>
</evidence>
<protein>
    <submittedName>
        <fullName evidence="1">Uncharacterized protein</fullName>
    </submittedName>
</protein>
<gene>
    <name evidence="1" type="ORF">C5Y93_04790</name>
</gene>
<name>A0A2S8GSG5_9BACT</name>
<proteinExistence type="predicted"/>
<reference evidence="1 2" key="1">
    <citation type="submission" date="2018-02" db="EMBL/GenBank/DDBJ databases">
        <title>Comparative genomes isolates from brazilian mangrove.</title>
        <authorList>
            <person name="Araujo J.E."/>
            <person name="Taketani R.G."/>
            <person name="Silva M.C.P."/>
            <person name="Loureco M.V."/>
            <person name="Andreote F.D."/>
        </authorList>
    </citation>
    <scope>NUCLEOTIDE SEQUENCE [LARGE SCALE GENOMIC DNA]</scope>
    <source>
        <strain evidence="1 2">Nap-Phe MGV</strain>
    </source>
</reference>
<dbReference type="Proteomes" id="UP000237819">
    <property type="component" value="Unassembled WGS sequence"/>
</dbReference>
<evidence type="ECO:0000313" key="2">
    <source>
        <dbReference type="Proteomes" id="UP000237819"/>
    </source>
</evidence>
<dbReference type="EMBL" id="PUHZ01000005">
    <property type="protein sequence ID" value="PQO47362.1"/>
    <property type="molecule type" value="Genomic_DNA"/>
</dbReference>
<accession>A0A2S8GSG5</accession>
<dbReference type="AlphaFoldDB" id="A0A2S8GSG5"/>
<organism evidence="1 2">
    <name type="scientific">Blastopirellula marina</name>
    <dbReference type="NCBI Taxonomy" id="124"/>
    <lineage>
        <taxon>Bacteria</taxon>
        <taxon>Pseudomonadati</taxon>
        <taxon>Planctomycetota</taxon>
        <taxon>Planctomycetia</taxon>
        <taxon>Pirellulales</taxon>
        <taxon>Pirellulaceae</taxon>
        <taxon>Blastopirellula</taxon>
    </lineage>
</organism>
<sequence>MDMESNGQDSLDADIHATIDRISDRRIAAEEESYARSQSLIDFVAPHIDKMTDENERRGSLMLITEFALWRKAEHDKAIAEIESQREELRTAFSAWLERTDAPEA</sequence>